<feature type="coiled-coil region" evidence="1">
    <location>
        <begin position="109"/>
        <end position="157"/>
    </location>
</feature>
<sequence length="449" mass="51971">MDGPLPEEMGPLKSLLDHLGTEICRFVGDNTKQAQEDLQMGLTATKDELAFVKKELEETKAMVHSQVECFRGFFTKSPTDDLKPDYMRAEHPDSMMVDNVTKGSRTKKHEDLEKNYTRLRGDYRNLFTEHQETVQSLNAAQQRLEESEKRQRALRVQVGRLQGHITRNATNANELIDSEVKGKLEHIRARIQSIVKKYCVGKVITIARPSQELVNFDNEWLKRSKPLLQQYTQHDVEEFATYWVRSKIYFLLEREIFSKEVFGLEDDLEAKFGEFERLIVKHNPDTDIGDWRALTLRYSKALNMEHQQLPRETALYILHLFIPWVAANPENAAPTKGNVKQYYVPPQLKTDLAEICQAAYDLTVMLRQSADKYYFVPIEEDTRVDSQEHEYFEPDHVIGSTSEYVGSKVWVTLFGALVKESQAGERYIMQKARVICKAPPPLPDRPKDE</sequence>
<dbReference type="HOGENOM" id="CLU_597163_0_0_1"/>
<dbReference type="RefSeq" id="XP_013269548.1">
    <property type="nucleotide sequence ID" value="XM_013414094.1"/>
</dbReference>
<evidence type="ECO:0000313" key="2">
    <source>
        <dbReference type="EMBL" id="KIX02412.1"/>
    </source>
</evidence>
<protein>
    <submittedName>
        <fullName evidence="2">Uncharacterized protein</fullName>
    </submittedName>
</protein>
<name>A0A0D2FKD0_9EURO</name>
<gene>
    <name evidence="2" type="ORF">Z518_08353</name>
</gene>
<dbReference type="EMBL" id="KN847480">
    <property type="protein sequence ID" value="KIX02412.1"/>
    <property type="molecule type" value="Genomic_DNA"/>
</dbReference>
<dbReference type="VEuPathDB" id="FungiDB:Z518_08353"/>
<proteinExistence type="predicted"/>
<dbReference type="Proteomes" id="UP000053617">
    <property type="component" value="Unassembled WGS sequence"/>
</dbReference>
<dbReference type="OrthoDB" id="4157772at2759"/>
<dbReference type="GeneID" id="25296424"/>
<reference evidence="2 3" key="1">
    <citation type="submission" date="2015-01" db="EMBL/GenBank/DDBJ databases">
        <title>The Genome Sequence of Rhinocladiella mackenzie CBS 650.93.</title>
        <authorList>
            <consortium name="The Broad Institute Genomics Platform"/>
            <person name="Cuomo C."/>
            <person name="de Hoog S."/>
            <person name="Gorbushina A."/>
            <person name="Stielow B."/>
            <person name="Teixiera M."/>
            <person name="Abouelleil A."/>
            <person name="Chapman S.B."/>
            <person name="Priest M."/>
            <person name="Young S.K."/>
            <person name="Wortman J."/>
            <person name="Nusbaum C."/>
            <person name="Birren B."/>
        </authorList>
    </citation>
    <scope>NUCLEOTIDE SEQUENCE [LARGE SCALE GENOMIC DNA]</scope>
    <source>
        <strain evidence="2 3">CBS 650.93</strain>
    </source>
</reference>
<evidence type="ECO:0000256" key="1">
    <source>
        <dbReference type="SAM" id="Coils"/>
    </source>
</evidence>
<evidence type="ECO:0000313" key="3">
    <source>
        <dbReference type="Proteomes" id="UP000053617"/>
    </source>
</evidence>
<keyword evidence="3" id="KW-1185">Reference proteome</keyword>
<dbReference type="AlphaFoldDB" id="A0A0D2FKD0"/>
<keyword evidence="1" id="KW-0175">Coiled coil</keyword>
<organism evidence="2 3">
    <name type="scientific">Rhinocladiella mackenziei CBS 650.93</name>
    <dbReference type="NCBI Taxonomy" id="1442369"/>
    <lineage>
        <taxon>Eukaryota</taxon>
        <taxon>Fungi</taxon>
        <taxon>Dikarya</taxon>
        <taxon>Ascomycota</taxon>
        <taxon>Pezizomycotina</taxon>
        <taxon>Eurotiomycetes</taxon>
        <taxon>Chaetothyriomycetidae</taxon>
        <taxon>Chaetothyriales</taxon>
        <taxon>Herpotrichiellaceae</taxon>
        <taxon>Rhinocladiella</taxon>
    </lineage>
</organism>
<accession>A0A0D2FKD0</accession>